<dbReference type="CDD" id="cd06171">
    <property type="entry name" value="Sigma70_r4"/>
    <property type="match status" value="1"/>
</dbReference>
<protein>
    <submittedName>
        <fullName evidence="7">RNA polymerase sigma factor</fullName>
    </submittedName>
</protein>
<evidence type="ECO:0000259" key="6">
    <source>
        <dbReference type="Pfam" id="PF08281"/>
    </source>
</evidence>
<organism evidence="7 8">
    <name type="scientific">Clostridium aestuarii</name>
    <dbReference type="NCBI Taxonomy" id="338193"/>
    <lineage>
        <taxon>Bacteria</taxon>
        <taxon>Bacillati</taxon>
        <taxon>Bacillota</taxon>
        <taxon>Clostridia</taxon>
        <taxon>Eubacteriales</taxon>
        <taxon>Clostridiaceae</taxon>
        <taxon>Clostridium</taxon>
    </lineage>
</organism>
<evidence type="ECO:0000256" key="4">
    <source>
        <dbReference type="ARBA" id="ARBA00023163"/>
    </source>
</evidence>
<keyword evidence="2" id="KW-0805">Transcription regulation</keyword>
<dbReference type="Pfam" id="PF04542">
    <property type="entry name" value="Sigma70_r2"/>
    <property type="match status" value="1"/>
</dbReference>
<feature type="domain" description="RNA polymerase sigma-70 region 2" evidence="5">
    <location>
        <begin position="23"/>
        <end position="88"/>
    </location>
</feature>
<name>A0ABT4D477_9CLOT</name>
<dbReference type="InterPro" id="IPR039425">
    <property type="entry name" value="RNA_pol_sigma-70-like"/>
</dbReference>
<evidence type="ECO:0000256" key="2">
    <source>
        <dbReference type="ARBA" id="ARBA00023015"/>
    </source>
</evidence>
<dbReference type="InterPro" id="IPR007627">
    <property type="entry name" value="RNA_pol_sigma70_r2"/>
</dbReference>
<dbReference type="InterPro" id="IPR036388">
    <property type="entry name" value="WH-like_DNA-bd_sf"/>
</dbReference>
<comment type="similarity">
    <text evidence="1">Belongs to the sigma-70 factor family. ECF subfamily.</text>
</comment>
<dbReference type="SUPFAM" id="SSF88659">
    <property type="entry name" value="Sigma3 and sigma4 domains of RNA polymerase sigma factors"/>
    <property type="match status" value="1"/>
</dbReference>
<feature type="domain" description="RNA polymerase sigma factor 70 region 4 type 2" evidence="6">
    <location>
        <begin position="114"/>
        <end position="164"/>
    </location>
</feature>
<evidence type="ECO:0000256" key="1">
    <source>
        <dbReference type="ARBA" id="ARBA00010641"/>
    </source>
</evidence>
<keyword evidence="8" id="KW-1185">Reference proteome</keyword>
<keyword evidence="4" id="KW-0804">Transcription</keyword>
<dbReference type="RefSeq" id="WP_268041790.1">
    <property type="nucleotide sequence ID" value="NZ_JAPQER010000007.1"/>
</dbReference>
<dbReference type="Gene3D" id="1.10.1740.10">
    <property type="match status" value="1"/>
</dbReference>
<dbReference type="Proteomes" id="UP001078443">
    <property type="component" value="Unassembled WGS sequence"/>
</dbReference>
<evidence type="ECO:0000259" key="5">
    <source>
        <dbReference type="Pfam" id="PF04542"/>
    </source>
</evidence>
<comment type="caution">
    <text evidence="7">The sequence shown here is derived from an EMBL/GenBank/DDBJ whole genome shotgun (WGS) entry which is preliminary data.</text>
</comment>
<proteinExistence type="inferred from homology"/>
<dbReference type="InterPro" id="IPR013324">
    <property type="entry name" value="RNA_pol_sigma_r3/r4-like"/>
</dbReference>
<dbReference type="SUPFAM" id="SSF88946">
    <property type="entry name" value="Sigma2 domain of RNA polymerase sigma factors"/>
    <property type="match status" value="1"/>
</dbReference>
<evidence type="ECO:0000256" key="3">
    <source>
        <dbReference type="ARBA" id="ARBA00023082"/>
    </source>
</evidence>
<dbReference type="Pfam" id="PF08281">
    <property type="entry name" value="Sigma70_r4_2"/>
    <property type="match status" value="1"/>
</dbReference>
<dbReference type="NCBIfam" id="TIGR02937">
    <property type="entry name" value="sigma70-ECF"/>
    <property type="match status" value="1"/>
</dbReference>
<evidence type="ECO:0000313" key="8">
    <source>
        <dbReference type="Proteomes" id="UP001078443"/>
    </source>
</evidence>
<dbReference type="InterPro" id="IPR013325">
    <property type="entry name" value="RNA_pol_sigma_r2"/>
</dbReference>
<dbReference type="EMBL" id="JAPQER010000007">
    <property type="protein sequence ID" value="MCY6485452.1"/>
    <property type="molecule type" value="Genomic_DNA"/>
</dbReference>
<dbReference type="InterPro" id="IPR014284">
    <property type="entry name" value="RNA_pol_sigma-70_dom"/>
</dbReference>
<gene>
    <name evidence="7" type="ORF">OW763_14050</name>
</gene>
<dbReference type="PANTHER" id="PTHR43133:SF51">
    <property type="entry name" value="RNA POLYMERASE SIGMA FACTOR"/>
    <property type="match status" value="1"/>
</dbReference>
<keyword evidence="3" id="KW-0731">Sigma factor</keyword>
<dbReference type="PANTHER" id="PTHR43133">
    <property type="entry name" value="RNA POLYMERASE ECF-TYPE SIGMA FACTO"/>
    <property type="match status" value="1"/>
</dbReference>
<dbReference type="InterPro" id="IPR013249">
    <property type="entry name" value="RNA_pol_sigma70_r4_t2"/>
</dbReference>
<evidence type="ECO:0000313" key="7">
    <source>
        <dbReference type="EMBL" id="MCY6485452.1"/>
    </source>
</evidence>
<reference evidence="7" key="1">
    <citation type="submission" date="2022-12" db="EMBL/GenBank/DDBJ databases">
        <authorList>
            <person name="Wang J."/>
        </authorList>
    </citation>
    <scope>NUCLEOTIDE SEQUENCE</scope>
    <source>
        <strain evidence="7">HY-45-18</strain>
    </source>
</reference>
<dbReference type="Gene3D" id="1.10.10.10">
    <property type="entry name" value="Winged helix-like DNA-binding domain superfamily/Winged helix DNA-binding domain"/>
    <property type="match status" value="1"/>
</dbReference>
<sequence>MNDEKSIIERLKQKDEECFIEVVNSYKKKVLALCYSYIEDYYEAEDLSQEVFTSLYKSIDKFRGNCSLSTYIYKITVSKCLDYKRKKSLKGFLTDMFHIQKAEEPVDLDEKIFVRQCIKKLSKDLRLVVVLYYYIGFSQKEIGEILNITPRAVEGKIYRAKKKLKNELKKEDATYARKMG</sequence>
<accession>A0ABT4D477</accession>